<organism evidence="1 2">
    <name type="scientific">Danionella cerebrum</name>
    <dbReference type="NCBI Taxonomy" id="2873325"/>
    <lineage>
        <taxon>Eukaryota</taxon>
        <taxon>Metazoa</taxon>
        <taxon>Chordata</taxon>
        <taxon>Craniata</taxon>
        <taxon>Vertebrata</taxon>
        <taxon>Euteleostomi</taxon>
        <taxon>Actinopterygii</taxon>
        <taxon>Neopterygii</taxon>
        <taxon>Teleostei</taxon>
        <taxon>Ostariophysi</taxon>
        <taxon>Cypriniformes</taxon>
        <taxon>Danionidae</taxon>
        <taxon>Danioninae</taxon>
        <taxon>Danionella</taxon>
    </lineage>
</organism>
<sequence>MVRPRTLNELGHLRDTEFGQPHPRHGLSLLWWFAHECIEIDGEGKIISKCDPKKGDFGFHPFKNKEHILPNIDLQYYEVGNLNRTDDLPYQVTRYHENNEHIRESNADRIIVAFDSNRRRKWFPRVYVSHHLGLGLFDENATFRISQGLLVTIRGKDRSDFINQVKI</sequence>
<name>A0A553PJ56_9TELE</name>
<dbReference type="PANTHER" id="PTHR38706:SF2">
    <property type="match status" value="1"/>
</dbReference>
<proteinExistence type="predicted"/>
<dbReference type="PANTHER" id="PTHR38706">
    <property type="entry name" value="SI:CH211-198C19.1-RELATED"/>
    <property type="match status" value="1"/>
</dbReference>
<dbReference type="EMBL" id="SRMA01026672">
    <property type="protein sequence ID" value="TRY77716.1"/>
    <property type="molecule type" value="Genomic_DNA"/>
</dbReference>
<protein>
    <submittedName>
        <fullName evidence="1">Uncharacterized protein</fullName>
    </submittedName>
</protein>
<accession>A0A553PJ56</accession>
<dbReference type="AlphaFoldDB" id="A0A553PJ56"/>
<comment type="caution">
    <text evidence="1">The sequence shown here is derived from an EMBL/GenBank/DDBJ whole genome shotgun (WGS) entry which is preliminary data.</text>
</comment>
<dbReference type="Proteomes" id="UP000316079">
    <property type="component" value="Unassembled WGS sequence"/>
</dbReference>
<gene>
    <name evidence="1" type="ORF">DNTS_029097</name>
</gene>
<evidence type="ECO:0000313" key="1">
    <source>
        <dbReference type="EMBL" id="TRY77716.1"/>
    </source>
</evidence>
<evidence type="ECO:0000313" key="2">
    <source>
        <dbReference type="Proteomes" id="UP000316079"/>
    </source>
</evidence>
<dbReference type="OrthoDB" id="8961033at2759"/>
<reference evidence="1 2" key="1">
    <citation type="journal article" date="2019" name="Sci. Data">
        <title>Hybrid genome assembly and annotation of Danionella translucida.</title>
        <authorList>
            <person name="Kadobianskyi M."/>
            <person name="Schulze L."/>
            <person name="Schuelke M."/>
            <person name="Judkewitz B."/>
        </authorList>
    </citation>
    <scope>NUCLEOTIDE SEQUENCE [LARGE SCALE GENOMIC DNA]</scope>
    <source>
        <strain evidence="1 2">Bolton</strain>
    </source>
</reference>
<dbReference type="STRING" id="623744.A0A553PJ56"/>
<keyword evidence="2" id="KW-1185">Reference proteome</keyword>